<reference evidence="2 3" key="1">
    <citation type="submission" date="2014-04" db="EMBL/GenBank/DDBJ databases">
        <title>Evolutionary Origins and Diversification of the Mycorrhizal Mutualists.</title>
        <authorList>
            <consortium name="DOE Joint Genome Institute"/>
            <consortium name="Mycorrhizal Genomics Consortium"/>
            <person name="Kohler A."/>
            <person name="Kuo A."/>
            <person name="Nagy L.G."/>
            <person name="Floudas D."/>
            <person name="Copeland A."/>
            <person name="Barry K.W."/>
            <person name="Cichocki N."/>
            <person name="Veneault-Fourrey C."/>
            <person name="LaButti K."/>
            <person name="Lindquist E.A."/>
            <person name="Lipzen A."/>
            <person name="Lundell T."/>
            <person name="Morin E."/>
            <person name="Murat C."/>
            <person name="Riley R."/>
            <person name="Ohm R."/>
            <person name="Sun H."/>
            <person name="Tunlid A."/>
            <person name="Henrissat B."/>
            <person name="Grigoriev I.V."/>
            <person name="Hibbett D.S."/>
            <person name="Martin F."/>
        </authorList>
    </citation>
    <scope>NUCLEOTIDE SEQUENCE [LARGE SCALE GENOMIC DNA]</scope>
    <source>
        <strain evidence="2 3">FD-317 M1</strain>
    </source>
</reference>
<dbReference type="EMBL" id="KN834809">
    <property type="protein sequence ID" value="KIK55064.1"/>
    <property type="molecule type" value="Genomic_DNA"/>
</dbReference>
<accession>A0A0D0BYW6</accession>
<dbReference type="AlphaFoldDB" id="A0A0D0BYW6"/>
<protein>
    <submittedName>
        <fullName evidence="2">Uncharacterized protein</fullName>
    </submittedName>
</protein>
<evidence type="ECO:0000313" key="3">
    <source>
        <dbReference type="Proteomes" id="UP000053593"/>
    </source>
</evidence>
<feature type="compositionally biased region" description="Low complexity" evidence="1">
    <location>
        <begin position="17"/>
        <end position="29"/>
    </location>
</feature>
<feature type="compositionally biased region" description="Acidic residues" evidence="1">
    <location>
        <begin position="1"/>
        <end position="10"/>
    </location>
</feature>
<organism evidence="2 3">
    <name type="scientific">Collybiopsis luxurians FD-317 M1</name>
    <dbReference type="NCBI Taxonomy" id="944289"/>
    <lineage>
        <taxon>Eukaryota</taxon>
        <taxon>Fungi</taxon>
        <taxon>Dikarya</taxon>
        <taxon>Basidiomycota</taxon>
        <taxon>Agaricomycotina</taxon>
        <taxon>Agaricomycetes</taxon>
        <taxon>Agaricomycetidae</taxon>
        <taxon>Agaricales</taxon>
        <taxon>Marasmiineae</taxon>
        <taxon>Omphalotaceae</taxon>
        <taxon>Collybiopsis</taxon>
        <taxon>Collybiopsis luxurians</taxon>
    </lineage>
</organism>
<dbReference type="HOGENOM" id="CLU_1518037_0_0_1"/>
<sequence>MIEITVDDNNPDNNITGAIPASSGPSGPSCYINDIGLHGNGSKTGSSHREKHKNRAAPQTVAKSHVPEFLAPVVPYSDNERPRTRSKTKQVALTANNNIPDDIAFSPAKKDKSAEGEQSATSQKKYSWISRFSEVIWKSCFIQLNDESEGLETQRMWWDEGLGQWNGPGGLKYFNLT</sequence>
<evidence type="ECO:0000256" key="1">
    <source>
        <dbReference type="SAM" id="MobiDB-lite"/>
    </source>
</evidence>
<feature type="region of interest" description="Disordered" evidence="1">
    <location>
        <begin position="1"/>
        <end position="64"/>
    </location>
</feature>
<keyword evidence="3" id="KW-1185">Reference proteome</keyword>
<evidence type="ECO:0000313" key="2">
    <source>
        <dbReference type="EMBL" id="KIK55064.1"/>
    </source>
</evidence>
<gene>
    <name evidence="2" type="ORF">GYMLUDRAFT_880538</name>
</gene>
<dbReference type="Proteomes" id="UP000053593">
    <property type="component" value="Unassembled WGS sequence"/>
</dbReference>
<name>A0A0D0BYW6_9AGAR</name>
<feature type="region of interest" description="Disordered" evidence="1">
    <location>
        <begin position="95"/>
        <end position="120"/>
    </location>
</feature>
<proteinExistence type="predicted"/>